<dbReference type="OrthoDB" id="7057889at2"/>
<organism evidence="7 8">
    <name type="scientific">Psychroserpens burtonensis</name>
    <dbReference type="NCBI Taxonomy" id="49278"/>
    <lineage>
        <taxon>Bacteria</taxon>
        <taxon>Pseudomonadati</taxon>
        <taxon>Bacteroidota</taxon>
        <taxon>Flavobacteriia</taxon>
        <taxon>Flavobacteriales</taxon>
        <taxon>Flavobacteriaceae</taxon>
        <taxon>Psychroserpens</taxon>
    </lineage>
</organism>
<evidence type="ECO:0000256" key="1">
    <source>
        <dbReference type="ARBA" id="ARBA00004167"/>
    </source>
</evidence>
<dbReference type="PRINTS" id="PR01490">
    <property type="entry name" value="RTXTOXIND"/>
</dbReference>
<evidence type="ECO:0000313" key="8">
    <source>
        <dbReference type="Proteomes" id="UP000321938"/>
    </source>
</evidence>
<dbReference type="STRING" id="1123037.GCA_000425305_03463"/>
<dbReference type="Gene3D" id="1.10.287.470">
    <property type="entry name" value="Helix hairpin bin"/>
    <property type="match status" value="1"/>
</dbReference>
<proteinExistence type="predicted"/>
<evidence type="ECO:0000313" key="7">
    <source>
        <dbReference type="EMBL" id="TXE15345.1"/>
    </source>
</evidence>
<comment type="subcellular location">
    <subcellularLocation>
        <location evidence="1">Membrane</location>
        <topology evidence="1">Single-pass membrane protein</topology>
    </subcellularLocation>
</comment>
<dbReference type="EMBL" id="VOSB01000038">
    <property type="protein sequence ID" value="TXE15345.1"/>
    <property type="molecule type" value="Genomic_DNA"/>
</dbReference>
<gene>
    <name evidence="7" type="ORF">ES692_17125</name>
</gene>
<comment type="caution">
    <text evidence="7">The sequence shown here is derived from an EMBL/GenBank/DDBJ whole genome shotgun (WGS) entry which is preliminary data.</text>
</comment>
<evidence type="ECO:0000256" key="4">
    <source>
        <dbReference type="ARBA" id="ARBA00023136"/>
    </source>
</evidence>
<dbReference type="InterPro" id="IPR050739">
    <property type="entry name" value="MFP"/>
</dbReference>
<accession>A0A5C7BBM7</accession>
<protein>
    <submittedName>
        <fullName evidence="7">HlyD family efflux transporter periplasmic adaptor subunit</fullName>
    </submittedName>
</protein>
<name>A0A5C7BBM7_9FLAO</name>
<evidence type="ECO:0000256" key="5">
    <source>
        <dbReference type="SAM" id="Phobius"/>
    </source>
</evidence>
<dbReference type="InterPro" id="IPR058982">
    <property type="entry name" value="Beta-barrel_AprE"/>
</dbReference>
<keyword evidence="4 5" id="KW-0472">Membrane</keyword>
<keyword evidence="3 5" id="KW-1133">Transmembrane helix</keyword>
<dbReference type="PANTHER" id="PTHR30386">
    <property type="entry name" value="MEMBRANE FUSION SUBUNIT OF EMRAB-TOLC MULTIDRUG EFFLUX PUMP"/>
    <property type="match status" value="1"/>
</dbReference>
<keyword evidence="2 5" id="KW-0812">Transmembrane</keyword>
<evidence type="ECO:0000256" key="3">
    <source>
        <dbReference type="ARBA" id="ARBA00022989"/>
    </source>
</evidence>
<feature type="domain" description="AprE-like beta-barrel" evidence="6">
    <location>
        <begin position="333"/>
        <end position="416"/>
    </location>
</feature>
<evidence type="ECO:0000259" key="6">
    <source>
        <dbReference type="Pfam" id="PF26002"/>
    </source>
</evidence>
<dbReference type="Gene3D" id="2.40.30.170">
    <property type="match status" value="1"/>
</dbReference>
<dbReference type="GO" id="GO:0016020">
    <property type="term" value="C:membrane"/>
    <property type="evidence" value="ECO:0007669"/>
    <property type="project" value="UniProtKB-SubCell"/>
</dbReference>
<reference evidence="7 8" key="1">
    <citation type="submission" date="2019-08" db="EMBL/GenBank/DDBJ databases">
        <title>Genome of Psychroserpens burtonensis ACAM 167.</title>
        <authorList>
            <person name="Bowman J.P."/>
        </authorList>
    </citation>
    <scope>NUCLEOTIDE SEQUENCE [LARGE SCALE GENOMIC DNA]</scope>
    <source>
        <strain evidence="7 8">ACAM 167</strain>
    </source>
</reference>
<keyword evidence="8" id="KW-1185">Reference proteome</keyword>
<feature type="transmembrane region" description="Helical" evidence="5">
    <location>
        <begin position="33"/>
        <end position="52"/>
    </location>
</feature>
<dbReference type="Proteomes" id="UP000321938">
    <property type="component" value="Unassembled WGS sequence"/>
</dbReference>
<evidence type="ECO:0000256" key="2">
    <source>
        <dbReference type="ARBA" id="ARBA00022692"/>
    </source>
</evidence>
<dbReference type="AlphaFoldDB" id="A0A5C7BBM7"/>
<dbReference type="PANTHER" id="PTHR30386:SF26">
    <property type="entry name" value="TRANSPORT PROTEIN COMB"/>
    <property type="match status" value="1"/>
</dbReference>
<sequence length="435" mass="50336">MSQIKNKHINEIELRSEEVQEILTKVPYWMIRWGNVLFLSLILMLLFVSWFVKYPDIIPSEALITTQIPPQKEYAKMTGRLNAILVTDNQEVKNNEPLAIIENTANYKDVYSLKSIIDTMQISSSKPFYFPLDSLPILFLGDIESQFALFENSYIQYKLNKDLEPFSNEALANTYSISELHRRLKNLKSQRDINAIELDYNLKDLNRQKSLFDKGVISAQVYENKQLEYAQAERSFKNFDASISQIREGISNANKTSKGTEINRVKEEMILLKSVIQSFNQLKKSIKDWENLYVLKSNIKGNVSFLNYYNTNQTVNQGDLVFTIIPSENSTFIAKLKTPAQNSGKIEIGQNVNIKIENYPDTEYGVLKGTVSNISIIPNEDGLYLVDVKLPKKLITTYNKDIDFKQEMRGTAEIITEDLRLIERFFYQFKTILER</sequence>
<dbReference type="RefSeq" id="WP_147232140.1">
    <property type="nucleotide sequence ID" value="NZ_VOSB01000038.1"/>
</dbReference>
<dbReference type="Pfam" id="PF26002">
    <property type="entry name" value="Beta-barrel_AprE"/>
    <property type="match status" value="1"/>
</dbReference>